<evidence type="ECO:0000313" key="4">
    <source>
        <dbReference type="Proteomes" id="UP000269692"/>
    </source>
</evidence>
<evidence type="ECO:0000313" key="3">
    <source>
        <dbReference type="EMBL" id="RLP78477.1"/>
    </source>
</evidence>
<feature type="active site" description="Tele-phosphohistidine intermediate" evidence="1">
    <location>
        <position position="25"/>
    </location>
</feature>
<evidence type="ECO:0000256" key="1">
    <source>
        <dbReference type="PIRSR" id="PIRSR613078-1"/>
    </source>
</evidence>
<feature type="binding site" evidence="2">
    <location>
        <position position="78"/>
    </location>
    <ligand>
        <name>substrate</name>
    </ligand>
</feature>
<dbReference type="GO" id="GO:0005737">
    <property type="term" value="C:cytoplasm"/>
    <property type="evidence" value="ECO:0007669"/>
    <property type="project" value="TreeGrafter"/>
</dbReference>
<dbReference type="InterPro" id="IPR029033">
    <property type="entry name" value="His_PPase_superfam"/>
</dbReference>
<keyword evidence="4" id="KW-1185">Reference proteome</keyword>
<dbReference type="SUPFAM" id="SSF53254">
    <property type="entry name" value="Phosphoglycerate mutase-like"/>
    <property type="match status" value="1"/>
</dbReference>
<sequence length="209" mass="22486">MSAAPSAPAGAPDTGPGRRLFFVRHGETDWNVAGRLQGRRDVPLNALGRIQAAQVGRVLNQLVGDVAGVHYVSSPLSRAAETMRILRTTLDLPASTFASDIRLAEISFGRWEGQTWPELRRRDHDGVRRRDLDPWRFQPPGGESYLDLCARVEKAIADLPGDAVIVTHGGVVRAALHVLAGMPEGEAALLPVRQGAVYVVAGGVFKVAD</sequence>
<dbReference type="EMBL" id="RCTF01000008">
    <property type="protein sequence ID" value="RLP78477.1"/>
    <property type="molecule type" value="Genomic_DNA"/>
</dbReference>
<accession>A0A3L7AE14</accession>
<dbReference type="PIRSF" id="PIRSF000709">
    <property type="entry name" value="6PFK_2-Ptase"/>
    <property type="match status" value="1"/>
</dbReference>
<dbReference type="InterPro" id="IPR013078">
    <property type="entry name" value="His_Pase_superF_clade-1"/>
</dbReference>
<dbReference type="AlphaFoldDB" id="A0A3L7AE14"/>
<dbReference type="SMART" id="SM00855">
    <property type="entry name" value="PGAM"/>
    <property type="match status" value="1"/>
</dbReference>
<dbReference type="Pfam" id="PF00300">
    <property type="entry name" value="His_Phos_1"/>
    <property type="match status" value="1"/>
</dbReference>
<comment type="caution">
    <text evidence="3">The sequence shown here is derived from an EMBL/GenBank/DDBJ whole genome shotgun (WGS) entry which is preliminary data.</text>
</comment>
<dbReference type="OrthoDB" id="9781415at2"/>
<dbReference type="Gene3D" id="3.40.50.1240">
    <property type="entry name" value="Phosphoglycerate mutase-like"/>
    <property type="match status" value="1"/>
</dbReference>
<gene>
    <name evidence="3" type="ORF">D9R14_11785</name>
</gene>
<proteinExistence type="predicted"/>
<feature type="binding site" evidence="2">
    <location>
        <begin position="24"/>
        <end position="31"/>
    </location>
    <ligand>
        <name>substrate</name>
    </ligand>
</feature>
<reference evidence="3 4" key="1">
    <citation type="submission" date="2018-10" db="EMBL/GenBank/DDBJ databases">
        <title>Xanthobacter tagetidis genome sequencing and assembly.</title>
        <authorList>
            <person name="Maclea K.S."/>
            <person name="Goen A.E."/>
            <person name="Fatima S.A."/>
        </authorList>
    </citation>
    <scope>NUCLEOTIDE SEQUENCE [LARGE SCALE GENOMIC DNA]</scope>
    <source>
        <strain evidence="3 4">ATCC 700314</strain>
    </source>
</reference>
<dbReference type="PANTHER" id="PTHR48100:SF59">
    <property type="entry name" value="ADENOSYLCOBALAMIN_ALPHA-RIBAZOLE PHOSPHATASE"/>
    <property type="match status" value="1"/>
</dbReference>
<dbReference type="Proteomes" id="UP000269692">
    <property type="component" value="Unassembled WGS sequence"/>
</dbReference>
<protein>
    <submittedName>
        <fullName evidence="3">Histidine phosphatase family protein</fullName>
    </submittedName>
</protein>
<evidence type="ECO:0000256" key="2">
    <source>
        <dbReference type="PIRSR" id="PIRSR613078-2"/>
    </source>
</evidence>
<dbReference type="GO" id="GO:0016791">
    <property type="term" value="F:phosphatase activity"/>
    <property type="evidence" value="ECO:0007669"/>
    <property type="project" value="TreeGrafter"/>
</dbReference>
<dbReference type="RefSeq" id="WP_121623529.1">
    <property type="nucleotide sequence ID" value="NZ_JACIIW010000001.1"/>
</dbReference>
<organism evidence="3 4">
    <name type="scientific">Xanthobacter tagetidis</name>
    <dbReference type="NCBI Taxonomy" id="60216"/>
    <lineage>
        <taxon>Bacteria</taxon>
        <taxon>Pseudomonadati</taxon>
        <taxon>Pseudomonadota</taxon>
        <taxon>Alphaproteobacteria</taxon>
        <taxon>Hyphomicrobiales</taxon>
        <taxon>Xanthobacteraceae</taxon>
        <taxon>Xanthobacter</taxon>
    </lineage>
</organism>
<name>A0A3L7AE14_9HYPH</name>
<dbReference type="InterPro" id="IPR050275">
    <property type="entry name" value="PGM_Phosphatase"/>
</dbReference>
<dbReference type="CDD" id="cd07067">
    <property type="entry name" value="HP_PGM_like"/>
    <property type="match status" value="1"/>
</dbReference>
<feature type="active site" description="Proton donor/acceptor" evidence="1">
    <location>
        <position position="105"/>
    </location>
</feature>
<dbReference type="PANTHER" id="PTHR48100">
    <property type="entry name" value="BROAD-SPECIFICITY PHOSPHATASE YOR283W-RELATED"/>
    <property type="match status" value="1"/>
</dbReference>